<dbReference type="InterPro" id="IPR031358">
    <property type="entry name" value="Stealth_CR1"/>
</dbReference>
<evidence type="ECO:0000256" key="3">
    <source>
        <dbReference type="ARBA" id="ARBA00023169"/>
    </source>
</evidence>
<dbReference type="GO" id="GO:0016772">
    <property type="term" value="F:transferase activity, transferring phosphorus-containing groups"/>
    <property type="evidence" value="ECO:0007669"/>
    <property type="project" value="InterPro"/>
</dbReference>
<dbReference type="InterPro" id="IPR047141">
    <property type="entry name" value="Stealth"/>
</dbReference>
<keyword evidence="3" id="KW-0270">Exopolysaccharide synthesis</keyword>
<evidence type="ECO:0000256" key="2">
    <source>
        <dbReference type="ARBA" id="ARBA00022679"/>
    </source>
</evidence>
<feature type="domain" description="Stealth protein CR1 conserved region 1" evidence="5">
    <location>
        <begin position="6"/>
        <end position="28"/>
    </location>
</feature>
<feature type="domain" description="Stealth protein CR2 conserved region 2" evidence="4">
    <location>
        <begin position="40"/>
        <end position="139"/>
    </location>
</feature>
<keyword evidence="2" id="KW-0808">Transferase</keyword>
<evidence type="ECO:0000259" key="4">
    <source>
        <dbReference type="Pfam" id="PF11380"/>
    </source>
</evidence>
<dbReference type="Proteomes" id="UP000218676">
    <property type="component" value="Chromosome 2"/>
</dbReference>
<dbReference type="InterPro" id="IPR021520">
    <property type="entry name" value="Stealth_CR2"/>
</dbReference>
<dbReference type="PANTHER" id="PTHR24045:SF0">
    <property type="entry name" value="N-ACETYLGLUCOSAMINE-1-PHOSPHOTRANSFERASE SUBUNITS ALPHA_BETA"/>
    <property type="match status" value="1"/>
</dbReference>
<reference evidence="6" key="1">
    <citation type="journal article" date="2017" name="Genome Announc.">
        <title>Whole-Genome Sequence of Photobacterium damselae subsp. piscicida Strain 91-197, Isolated from Hybrid Striped Bass (Morone sp.) in the United States.</title>
        <authorList>
            <person name="Teru Y."/>
            <person name="Hikima J."/>
            <person name="Kono T."/>
            <person name="Sakai M."/>
            <person name="Takano T."/>
            <person name="Hawke J.P."/>
            <person name="Takeyama H."/>
            <person name="Aoki T."/>
        </authorList>
    </citation>
    <scope>NUCLEOTIDE SEQUENCE</scope>
    <source>
        <strain evidence="6">91-197</strain>
    </source>
</reference>
<evidence type="ECO:0000259" key="5">
    <source>
        <dbReference type="Pfam" id="PF17101"/>
    </source>
</evidence>
<reference evidence="8" key="2">
    <citation type="submission" date="2017-05" db="EMBL/GenBank/DDBJ databases">
        <title>Whole genome sequence of fish pathogenic bacteria, Photobacterium damselae subsp. piscicida, strain 91-197, isolated from hybrid striped bass (Morone sp.) in USA.</title>
        <authorList>
            <person name="Teru Y."/>
            <person name="Hikima J."/>
            <person name="Kono T."/>
            <person name="Sakai M."/>
            <person name="Takano T."/>
            <person name="Hawke J.P."/>
            <person name="Takeyama H."/>
            <person name="Aoki T."/>
        </authorList>
    </citation>
    <scope>NUCLEOTIDE SEQUENCE [LARGE SCALE GENOMIC DNA]</scope>
    <source>
        <strain evidence="8">91-197</strain>
    </source>
</reference>
<gene>
    <name evidence="7" type="ORF">IC627_20775</name>
    <name evidence="6" type="ORF">PDPUS_2_00904</name>
</gene>
<evidence type="ECO:0000256" key="1">
    <source>
        <dbReference type="ARBA" id="ARBA00007583"/>
    </source>
</evidence>
<proteinExistence type="inferred from homology"/>
<dbReference type="Pfam" id="PF11380">
    <property type="entry name" value="Stealth_CR2"/>
    <property type="match status" value="1"/>
</dbReference>
<protein>
    <submittedName>
        <fullName evidence="6">Capsular polysaccharide phosphotransferase cps12A</fullName>
    </submittedName>
    <submittedName>
        <fullName evidence="7">Stealth CR1 domain-containing protein</fullName>
    </submittedName>
</protein>
<evidence type="ECO:0000313" key="6">
    <source>
        <dbReference type="EMBL" id="BAX55490.1"/>
    </source>
</evidence>
<comment type="similarity">
    <text evidence="1">Belongs to the stealth family.</text>
</comment>
<organism evidence="7 9">
    <name type="scientific">Photobacterium damsela subsp. piscicida</name>
    <name type="common">Pasteurella piscicida</name>
    <dbReference type="NCBI Taxonomy" id="38294"/>
    <lineage>
        <taxon>Bacteria</taxon>
        <taxon>Pseudomonadati</taxon>
        <taxon>Pseudomonadota</taxon>
        <taxon>Gammaproteobacteria</taxon>
        <taxon>Vibrionales</taxon>
        <taxon>Vibrionaceae</taxon>
        <taxon>Photobacterium</taxon>
    </lineage>
</organism>
<dbReference type="Proteomes" id="UP000516656">
    <property type="component" value="Chromosome 2"/>
</dbReference>
<reference evidence="7 9" key="3">
    <citation type="submission" date="2020-09" db="EMBL/GenBank/DDBJ databases">
        <title>Complete, closed and curated genome sequences of Photobacterium damselae subsp. piscicida isolates from Australia indicate localised evolution and additional plasmid-borne pathogenicity mechanisms.</title>
        <authorList>
            <person name="Baseggio L."/>
            <person name="Silayeva O."/>
            <person name="Buller N."/>
            <person name="Landos M."/>
            <person name="Engelstaedter J."/>
            <person name="Barnes A.C."/>
        </authorList>
    </citation>
    <scope>NUCLEOTIDE SEQUENCE [LARGE SCALE GENOMIC DNA]</scope>
    <source>
        <strain evidence="7 9">AS-16-0540-1</strain>
    </source>
</reference>
<evidence type="ECO:0000313" key="7">
    <source>
        <dbReference type="EMBL" id="QOD58203.1"/>
    </source>
</evidence>
<dbReference type="AlphaFoldDB" id="A0A1V1VDE9"/>
<dbReference type="GO" id="GO:0000271">
    <property type="term" value="P:polysaccharide biosynthetic process"/>
    <property type="evidence" value="ECO:0007669"/>
    <property type="project" value="UniProtKB-KW"/>
</dbReference>
<dbReference type="PANTHER" id="PTHR24045">
    <property type="match status" value="1"/>
</dbReference>
<sequence length="335" mass="39661">MKTVEIDFVVPWVDGSDPEWQKEFRNYSPDPSLCDASFERYRDWDLLKYWFRGVEANAPWVRKIFFITWGHVPEWLDVNHPKLVIVNHEDYIPEEYLPTFSSHPIELNMHRIEGLSEHFVYFNDDCFLIDKVNPEDFFVNGLPCDMALEHPTVNPDPFIGSIFLNNTCVINRNFRKREVISSNLTSWFNPKYGKLNLSTIMLTPWNKFVGLHCHHYPQSYIKESFNSVWKHEFDILNETSQQKFRSRNDVNQYVIKCWQICNGNFYPTNLKKYNEFLGIGEIDNNELCNFIKSKEKKCVVLNDECDKNNVSDIDVLKHELIDAMESITKKSSFEL</sequence>
<name>A0A1V1VDE9_PHODP</name>
<accession>A0A1V1VDE9</accession>
<dbReference type="EMBL" id="CP061855">
    <property type="protein sequence ID" value="QOD58203.1"/>
    <property type="molecule type" value="Genomic_DNA"/>
</dbReference>
<dbReference type="Pfam" id="PF17101">
    <property type="entry name" value="Stealth_CR1"/>
    <property type="match status" value="1"/>
</dbReference>
<dbReference type="RefSeq" id="WP_086958733.1">
    <property type="nucleotide sequence ID" value="NZ_AP018046.1"/>
</dbReference>
<dbReference type="EMBL" id="AP018046">
    <property type="protein sequence ID" value="BAX55490.1"/>
    <property type="molecule type" value="Genomic_DNA"/>
</dbReference>
<evidence type="ECO:0000313" key="8">
    <source>
        <dbReference type="Proteomes" id="UP000218676"/>
    </source>
</evidence>
<evidence type="ECO:0000313" key="9">
    <source>
        <dbReference type="Proteomes" id="UP000516656"/>
    </source>
</evidence>